<dbReference type="Proteomes" id="UP000799438">
    <property type="component" value="Unassembled WGS sequence"/>
</dbReference>
<sequence length="97" mass="10922">RAYSLYKKLRPNSSRSNSHRQLCNRTKTRSKALRSRLRSAAPVESPRPESSHTSNQDLPSYQQTKAPSTETNAPALSSMRCSPIRLRLNGLALPKEM</sequence>
<feature type="compositionally biased region" description="Polar residues" evidence="1">
    <location>
        <begin position="51"/>
        <end position="75"/>
    </location>
</feature>
<dbReference type="RefSeq" id="XP_033403292.1">
    <property type="nucleotide sequence ID" value="XM_033547309.1"/>
</dbReference>
<dbReference type="GeneID" id="54304816"/>
<feature type="compositionally biased region" description="Polar residues" evidence="1">
    <location>
        <begin position="11"/>
        <end position="25"/>
    </location>
</feature>
<gene>
    <name evidence="2" type="ORF">K452DRAFT_9173</name>
</gene>
<accession>A0A6A6BXK0</accession>
<reference evidence="2" key="1">
    <citation type="journal article" date="2020" name="Stud. Mycol.">
        <title>101 Dothideomycetes genomes: a test case for predicting lifestyles and emergence of pathogens.</title>
        <authorList>
            <person name="Haridas S."/>
            <person name="Albert R."/>
            <person name="Binder M."/>
            <person name="Bloem J."/>
            <person name="Labutti K."/>
            <person name="Salamov A."/>
            <person name="Andreopoulos B."/>
            <person name="Baker S."/>
            <person name="Barry K."/>
            <person name="Bills G."/>
            <person name="Bluhm B."/>
            <person name="Cannon C."/>
            <person name="Castanera R."/>
            <person name="Culley D."/>
            <person name="Daum C."/>
            <person name="Ezra D."/>
            <person name="Gonzalez J."/>
            <person name="Henrissat B."/>
            <person name="Kuo A."/>
            <person name="Liang C."/>
            <person name="Lipzen A."/>
            <person name="Lutzoni F."/>
            <person name="Magnuson J."/>
            <person name="Mondo S."/>
            <person name="Nolan M."/>
            <person name="Ohm R."/>
            <person name="Pangilinan J."/>
            <person name="Park H.-J."/>
            <person name="Ramirez L."/>
            <person name="Alfaro M."/>
            <person name="Sun H."/>
            <person name="Tritt A."/>
            <person name="Yoshinaga Y."/>
            <person name="Zwiers L.-H."/>
            <person name="Turgeon B."/>
            <person name="Goodwin S."/>
            <person name="Spatafora J."/>
            <person name="Crous P."/>
            <person name="Grigoriev I."/>
        </authorList>
    </citation>
    <scope>NUCLEOTIDE SEQUENCE</scope>
    <source>
        <strain evidence="2">CBS 121167</strain>
    </source>
</reference>
<evidence type="ECO:0000256" key="1">
    <source>
        <dbReference type="SAM" id="MobiDB-lite"/>
    </source>
</evidence>
<dbReference type="EMBL" id="ML995474">
    <property type="protein sequence ID" value="KAF2147584.1"/>
    <property type="molecule type" value="Genomic_DNA"/>
</dbReference>
<evidence type="ECO:0000313" key="3">
    <source>
        <dbReference type="Proteomes" id="UP000799438"/>
    </source>
</evidence>
<dbReference type="AlphaFoldDB" id="A0A6A6BXK0"/>
<feature type="non-terminal residue" evidence="2">
    <location>
        <position position="1"/>
    </location>
</feature>
<proteinExistence type="predicted"/>
<keyword evidence="3" id="KW-1185">Reference proteome</keyword>
<name>A0A6A6BXK0_9PEZI</name>
<feature type="region of interest" description="Disordered" evidence="1">
    <location>
        <begin position="1"/>
        <end position="78"/>
    </location>
</feature>
<organism evidence="2 3">
    <name type="scientific">Aplosporella prunicola CBS 121167</name>
    <dbReference type="NCBI Taxonomy" id="1176127"/>
    <lineage>
        <taxon>Eukaryota</taxon>
        <taxon>Fungi</taxon>
        <taxon>Dikarya</taxon>
        <taxon>Ascomycota</taxon>
        <taxon>Pezizomycotina</taxon>
        <taxon>Dothideomycetes</taxon>
        <taxon>Dothideomycetes incertae sedis</taxon>
        <taxon>Botryosphaeriales</taxon>
        <taxon>Aplosporellaceae</taxon>
        <taxon>Aplosporella</taxon>
    </lineage>
</organism>
<evidence type="ECO:0000313" key="2">
    <source>
        <dbReference type="EMBL" id="KAF2147584.1"/>
    </source>
</evidence>
<protein>
    <submittedName>
        <fullName evidence="2">Uncharacterized protein</fullName>
    </submittedName>
</protein>
<feature type="compositionally biased region" description="Basic residues" evidence="1">
    <location>
        <begin position="26"/>
        <end position="37"/>
    </location>
</feature>